<name>A0AAV4I515_9GAST</name>
<reference evidence="3 4" key="1">
    <citation type="journal article" date="2021" name="Elife">
        <title>Chloroplast acquisition without the gene transfer in kleptoplastic sea slugs, Plakobranchus ocellatus.</title>
        <authorList>
            <person name="Maeda T."/>
            <person name="Takahashi S."/>
            <person name="Yoshida T."/>
            <person name="Shimamura S."/>
            <person name="Takaki Y."/>
            <person name="Nagai Y."/>
            <person name="Toyoda A."/>
            <person name="Suzuki Y."/>
            <person name="Arimoto A."/>
            <person name="Ishii H."/>
            <person name="Satoh N."/>
            <person name="Nishiyama T."/>
            <person name="Hasebe M."/>
            <person name="Maruyama T."/>
            <person name="Minagawa J."/>
            <person name="Obokata J."/>
            <person name="Shigenobu S."/>
        </authorList>
    </citation>
    <scope>NUCLEOTIDE SEQUENCE [LARGE SCALE GENOMIC DNA]</scope>
</reference>
<evidence type="ECO:0000259" key="2">
    <source>
        <dbReference type="Pfam" id="PF03067"/>
    </source>
</evidence>
<comment type="caution">
    <text evidence="3">The sequence shown here is derived from an EMBL/GenBank/DDBJ whole genome shotgun (WGS) entry which is preliminary data.</text>
</comment>
<evidence type="ECO:0000256" key="1">
    <source>
        <dbReference type="SAM" id="MobiDB-lite"/>
    </source>
</evidence>
<feature type="region of interest" description="Disordered" evidence="1">
    <location>
        <begin position="14"/>
        <end position="43"/>
    </location>
</feature>
<gene>
    <name evidence="3" type="ORF">ElyMa_001188500</name>
</gene>
<protein>
    <recommendedName>
        <fullName evidence="2">Chitin-binding type-4 domain-containing protein</fullName>
    </recommendedName>
</protein>
<organism evidence="3 4">
    <name type="scientific">Elysia marginata</name>
    <dbReference type="NCBI Taxonomy" id="1093978"/>
    <lineage>
        <taxon>Eukaryota</taxon>
        <taxon>Metazoa</taxon>
        <taxon>Spiralia</taxon>
        <taxon>Lophotrochozoa</taxon>
        <taxon>Mollusca</taxon>
        <taxon>Gastropoda</taxon>
        <taxon>Heterobranchia</taxon>
        <taxon>Euthyneura</taxon>
        <taxon>Panpulmonata</taxon>
        <taxon>Sacoglossa</taxon>
        <taxon>Placobranchoidea</taxon>
        <taxon>Plakobranchidae</taxon>
        <taxon>Elysia</taxon>
    </lineage>
</organism>
<dbReference type="EMBL" id="BMAT01002337">
    <property type="protein sequence ID" value="GFS04975.1"/>
    <property type="molecule type" value="Genomic_DNA"/>
</dbReference>
<feature type="domain" description="Chitin-binding type-4" evidence="2">
    <location>
        <begin position="51"/>
        <end position="199"/>
    </location>
</feature>
<dbReference type="AlphaFoldDB" id="A0AAV4I515"/>
<dbReference type="Proteomes" id="UP000762676">
    <property type="component" value="Unassembled WGS sequence"/>
</dbReference>
<accession>A0AAV4I515</accession>
<evidence type="ECO:0000313" key="4">
    <source>
        <dbReference type="Proteomes" id="UP000762676"/>
    </source>
</evidence>
<dbReference type="InterPro" id="IPR004302">
    <property type="entry name" value="Cellulose/chitin-bd_N"/>
</dbReference>
<keyword evidence="4" id="KW-1185">Reference proteome</keyword>
<evidence type="ECO:0000313" key="3">
    <source>
        <dbReference type="EMBL" id="GFS04975.1"/>
    </source>
</evidence>
<proteinExistence type="predicted"/>
<sequence length="334" mass="37363">MCVNSLSQGIKVDLPKAGLEPRTSRSESRASTTTPRRHTSLSSCGLQWDTNKGRCGICGDPWSGPRPYERPGGAMVKDLVITKTYLENQSIKVSIQLTQNHKGWFEFRLCDVRTSGGQEADQACLDRTMLADDTGRTRFDSPPDSSGTFDFILVLPPGLTCPQCVLQWKWKCGNNWGCDETGCATGKGERQEEFYACADPISPQPRPQPSHPIGERPELPQGFSSYTEYLHNMFAKTTNNALKYTNKIRVPTGGVGKRPDPIKEQFDRQFLRDVVGYPARQQSFPQPGRPIQLPSWLHRQPLVDQDSVDRLCAACQYGCQFSACGWHCSRQCRP</sequence>
<dbReference type="Pfam" id="PF03067">
    <property type="entry name" value="LPMO_10"/>
    <property type="match status" value="1"/>
</dbReference>